<gene>
    <name evidence="9" type="ORF">BJ998_002227</name>
</gene>
<feature type="domain" description="Aminoacyl-tRNA synthetase class Ia" evidence="7">
    <location>
        <begin position="13"/>
        <end position="125"/>
    </location>
</feature>
<dbReference type="Gene3D" id="3.40.50.620">
    <property type="entry name" value="HUPs"/>
    <property type="match status" value="1"/>
</dbReference>
<dbReference type="Gene3D" id="1.10.730.10">
    <property type="entry name" value="Isoleucyl-tRNA Synthetase, Domain 1"/>
    <property type="match status" value="1"/>
</dbReference>
<dbReference type="AlphaFoldDB" id="A0A7W9KEE9"/>
<comment type="caution">
    <text evidence="9">The sequence shown here is derived from an EMBL/GenBank/DDBJ whole genome shotgun (WGS) entry which is preliminary data.</text>
</comment>
<keyword evidence="10" id="KW-1185">Reference proteome</keyword>
<comment type="catalytic activity">
    <reaction evidence="6">
        <text>tRNA(Ile) + L-isoleucine + ATP = L-isoleucyl-tRNA(Ile) + AMP + diphosphate</text>
        <dbReference type="Rhea" id="RHEA:11060"/>
        <dbReference type="Rhea" id="RHEA-COMP:9666"/>
        <dbReference type="Rhea" id="RHEA-COMP:9695"/>
        <dbReference type="ChEBI" id="CHEBI:30616"/>
        <dbReference type="ChEBI" id="CHEBI:33019"/>
        <dbReference type="ChEBI" id="CHEBI:58045"/>
        <dbReference type="ChEBI" id="CHEBI:78442"/>
        <dbReference type="ChEBI" id="CHEBI:78528"/>
        <dbReference type="ChEBI" id="CHEBI:456215"/>
        <dbReference type="EC" id="6.1.1.5"/>
    </reaction>
</comment>
<reference evidence="9 10" key="1">
    <citation type="submission" date="2020-08" db="EMBL/GenBank/DDBJ databases">
        <title>Sequencing the genomes of 1000 actinobacteria strains.</title>
        <authorList>
            <person name="Klenk H.-P."/>
        </authorList>
    </citation>
    <scope>NUCLEOTIDE SEQUENCE [LARGE SCALE GENOMIC DNA]</scope>
    <source>
        <strain evidence="9 10">DSM 43851</strain>
    </source>
</reference>
<evidence type="ECO:0000256" key="6">
    <source>
        <dbReference type="ARBA" id="ARBA00048359"/>
    </source>
</evidence>
<dbReference type="RefSeq" id="WP_184860868.1">
    <property type="nucleotide sequence ID" value="NZ_BAAAWY010000044.1"/>
</dbReference>
<keyword evidence="1" id="KW-0436">Ligase</keyword>
<dbReference type="Proteomes" id="UP000585638">
    <property type="component" value="Unassembled WGS sequence"/>
</dbReference>
<evidence type="ECO:0000256" key="1">
    <source>
        <dbReference type="ARBA" id="ARBA00022598"/>
    </source>
</evidence>
<evidence type="ECO:0000256" key="2">
    <source>
        <dbReference type="ARBA" id="ARBA00022741"/>
    </source>
</evidence>
<protein>
    <submittedName>
        <fullName evidence="9">Isoleucyl-tRNA synthetase</fullName>
    </submittedName>
</protein>
<dbReference type="Pfam" id="PF08264">
    <property type="entry name" value="Anticodon_1"/>
    <property type="match status" value="1"/>
</dbReference>
<evidence type="ECO:0000313" key="9">
    <source>
        <dbReference type="EMBL" id="MBB5891031.1"/>
    </source>
</evidence>
<dbReference type="InterPro" id="IPR023586">
    <property type="entry name" value="Ile-tRNA-ligase_type2"/>
</dbReference>
<dbReference type="InterPro" id="IPR033709">
    <property type="entry name" value="Anticodon_Ile_ABEc"/>
</dbReference>
<dbReference type="PANTHER" id="PTHR42780:SF1">
    <property type="entry name" value="ISOLEUCINE--TRNA LIGASE, CYTOPLASMIC"/>
    <property type="match status" value="1"/>
</dbReference>
<dbReference type="GO" id="GO:0004822">
    <property type="term" value="F:isoleucine-tRNA ligase activity"/>
    <property type="evidence" value="ECO:0007669"/>
    <property type="project" value="UniProtKB-EC"/>
</dbReference>
<feature type="domain" description="Methionyl/Valyl/Leucyl/Isoleucyl-tRNA synthetase anticodon-binding" evidence="8">
    <location>
        <begin position="179"/>
        <end position="322"/>
    </location>
</feature>
<dbReference type="GO" id="GO:0006428">
    <property type="term" value="P:isoleucyl-tRNA aminoacylation"/>
    <property type="evidence" value="ECO:0007669"/>
    <property type="project" value="TreeGrafter"/>
</dbReference>
<keyword evidence="3" id="KW-0067">ATP-binding</keyword>
<keyword evidence="4" id="KW-0648">Protein biosynthesis</keyword>
<evidence type="ECO:0000256" key="3">
    <source>
        <dbReference type="ARBA" id="ARBA00022840"/>
    </source>
</evidence>
<accession>A0A7W9KEE9</accession>
<name>A0A7W9KEE9_9PSEU</name>
<dbReference type="EMBL" id="JACHIR010000001">
    <property type="protein sequence ID" value="MBB5891031.1"/>
    <property type="molecule type" value="Genomic_DNA"/>
</dbReference>
<dbReference type="Pfam" id="PF19302">
    <property type="entry name" value="DUF5915"/>
    <property type="match status" value="1"/>
</dbReference>
<dbReference type="InterPro" id="IPR014729">
    <property type="entry name" value="Rossmann-like_a/b/a_fold"/>
</dbReference>
<dbReference type="GO" id="GO:0000049">
    <property type="term" value="F:tRNA binding"/>
    <property type="evidence" value="ECO:0007669"/>
    <property type="project" value="InterPro"/>
</dbReference>
<dbReference type="InterPro" id="IPR013155">
    <property type="entry name" value="M/V/L/I-tRNA-synth_anticd-bd"/>
</dbReference>
<dbReference type="CDD" id="cd07961">
    <property type="entry name" value="Anticodon_Ia_Ile_ABEc"/>
    <property type="match status" value="1"/>
</dbReference>
<evidence type="ECO:0000256" key="5">
    <source>
        <dbReference type="ARBA" id="ARBA00023146"/>
    </source>
</evidence>
<dbReference type="SUPFAM" id="SSF47323">
    <property type="entry name" value="Anticodon-binding domain of a subclass of class I aminoacyl-tRNA synthetases"/>
    <property type="match status" value="1"/>
</dbReference>
<sequence length="523" mass="57612">MRFPCPDCGEPATRVASVCDVWLDSGCMPAAQWWHPAHNPGRFEQNFPADFVCEAIDQTRGWFYSLLAANTLVFGGSPFKNVVCLGHLVDDDGRKMSKSLGNVIDPLELLPEYGADGIRWYLLSAGAPWGARRVSFEAIDQRIRRDLHTLWNVVSFHRRYAELVDFTPTEGFVSDSVIDRWLLSRLHRLIGAVTDDLENYAAHLAVKRIADFIDELSNWYVRRNRRRFWEGDRAALETLAHALETLAVLMAPFCPFVAEGVIRELRGDAATSVHLADWPAHRPERFVDDELEEQMAAVRQASSLGRSARRDLGVAGRQPLRAAVVAGVSGWSEQIREIALDELNVVELTIGDQARLPISHQLKANWKVLGPRHRGVVNEVAKAIAAVDDPAVVTKLRDGQSVQLDVGGELVTVAADEVVIDDVLHGGWKIAADAGVTVALDTTIDEELALAGRQRAVIRHIQVARRDAGLGIQDRIRLWVDAELLAGSATIAGEVLADTVAGIEEAPDLPELVRGEGFALVRS</sequence>
<dbReference type="GO" id="GO:0005524">
    <property type="term" value="F:ATP binding"/>
    <property type="evidence" value="ECO:0007669"/>
    <property type="project" value="UniProtKB-KW"/>
</dbReference>
<dbReference type="SUPFAM" id="SSF52374">
    <property type="entry name" value="Nucleotidylyl transferase"/>
    <property type="match status" value="1"/>
</dbReference>
<keyword evidence="5 9" id="KW-0030">Aminoacyl-tRNA synthetase</keyword>
<dbReference type="PANTHER" id="PTHR42780">
    <property type="entry name" value="SOLEUCYL-TRNA SYNTHETASE"/>
    <property type="match status" value="1"/>
</dbReference>
<dbReference type="Pfam" id="PF00133">
    <property type="entry name" value="tRNA-synt_1"/>
    <property type="match status" value="1"/>
</dbReference>
<evidence type="ECO:0000259" key="7">
    <source>
        <dbReference type="Pfam" id="PF00133"/>
    </source>
</evidence>
<dbReference type="InterPro" id="IPR002300">
    <property type="entry name" value="aa-tRNA-synth_Ia"/>
</dbReference>
<evidence type="ECO:0000259" key="8">
    <source>
        <dbReference type="Pfam" id="PF08264"/>
    </source>
</evidence>
<proteinExistence type="predicted"/>
<evidence type="ECO:0000256" key="4">
    <source>
        <dbReference type="ARBA" id="ARBA00022917"/>
    </source>
</evidence>
<evidence type="ECO:0000313" key="10">
    <source>
        <dbReference type="Proteomes" id="UP000585638"/>
    </source>
</evidence>
<keyword evidence="2" id="KW-0547">Nucleotide-binding</keyword>
<dbReference type="InterPro" id="IPR009080">
    <property type="entry name" value="tRNAsynth_Ia_anticodon-bd"/>
</dbReference>
<organism evidence="9 10">
    <name type="scientific">Kutzneria kofuensis</name>
    <dbReference type="NCBI Taxonomy" id="103725"/>
    <lineage>
        <taxon>Bacteria</taxon>
        <taxon>Bacillati</taxon>
        <taxon>Actinomycetota</taxon>
        <taxon>Actinomycetes</taxon>
        <taxon>Pseudonocardiales</taxon>
        <taxon>Pseudonocardiaceae</taxon>
        <taxon>Kutzneria</taxon>
    </lineage>
</organism>